<dbReference type="Proteomes" id="UP000027195">
    <property type="component" value="Unassembled WGS sequence"/>
</dbReference>
<accession>A0A067M3R9</accession>
<proteinExistence type="predicted"/>
<dbReference type="EMBL" id="KL198068">
    <property type="protein sequence ID" value="KDQ10408.1"/>
    <property type="molecule type" value="Genomic_DNA"/>
</dbReference>
<dbReference type="InParanoid" id="A0A067M3R9"/>
<protein>
    <submittedName>
        <fullName evidence="1">Uncharacterized protein</fullName>
    </submittedName>
</protein>
<sequence>MRAQGGAARMVHRCHYSTTSLHPPLFTLATLTWHETFLCGPFLLEAQKAQSTPTTLLRWPALAIFVLQRCCGTILSSV</sequence>
<name>A0A067M3R9_BOTB1</name>
<dbReference type="HOGENOM" id="CLU_2621714_0_0_1"/>
<organism evidence="1 2">
    <name type="scientific">Botryobasidium botryosum (strain FD-172 SS1)</name>
    <dbReference type="NCBI Taxonomy" id="930990"/>
    <lineage>
        <taxon>Eukaryota</taxon>
        <taxon>Fungi</taxon>
        <taxon>Dikarya</taxon>
        <taxon>Basidiomycota</taxon>
        <taxon>Agaricomycotina</taxon>
        <taxon>Agaricomycetes</taxon>
        <taxon>Cantharellales</taxon>
        <taxon>Botryobasidiaceae</taxon>
        <taxon>Botryobasidium</taxon>
    </lineage>
</organism>
<gene>
    <name evidence="1" type="ORF">BOTBODRAFT_495953</name>
</gene>
<keyword evidence="2" id="KW-1185">Reference proteome</keyword>
<dbReference type="AlphaFoldDB" id="A0A067M3R9"/>
<reference evidence="2" key="1">
    <citation type="journal article" date="2014" name="Proc. Natl. Acad. Sci. U.S.A.">
        <title>Extensive sampling of basidiomycete genomes demonstrates inadequacy of the white-rot/brown-rot paradigm for wood decay fungi.</title>
        <authorList>
            <person name="Riley R."/>
            <person name="Salamov A.A."/>
            <person name="Brown D.W."/>
            <person name="Nagy L.G."/>
            <person name="Floudas D."/>
            <person name="Held B.W."/>
            <person name="Levasseur A."/>
            <person name="Lombard V."/>
            <person name="Morin E."/>
            <person name="Otillar R."/>
            <person name="Lindquist E.A."/>
            <person name="Sun H."/>
            <person name="LaButti K.M."/>
            <person name="Schmutz J."/>
            <person name="Jabbour D."/>
            <person name="Luo H."/>
            <person name="Baker S.E."/>
            <person name="Pisabarro A.G."/>
            <person name="Walton J.D."/>
            <person name="Blanchette R.A."/>
            <person name="Henrissat B."/>
            <person name="Martin F."/>
            <person name="Cullen D."/>
            <person name="Hibbett D.S."/>
            <person name="Grigoriev I.V."/>
        </authorList>
    </citation>
    <scope>NUCLEOTIDE SEQUENCE [LARGE SCALE GENOMIC DNA]</scope>
    <source>
        <strain evidence="2">FD-172 SS1</strain>
    </source>
</reference>
<evidence type="ECO:0000313" key="2">
    <source>
        <dbReference type="Proteomes" id="UP000027195"/>
    </source>
</evidence>
<evidence type="ECO:0000313" key="1">
    <source>
        <dbReference type="EMBL" id="KDQ10408.1"/>
    </source>
</evidence>